<keyword evidence="4" id="KW-0378">Hydrolase</keyword>
<dbReference type="SMART" id="SM00810">
    <property type="entry name" value="Alpha-amyl_C2"/>
    <property type="match status" value="1"/>
</dbReference>
<sequence>MSCRTQLVELQSSNATSTNTGNKFGSVGLRSLSCITSTRHTVGAVLNPRVPGTHPGAHNATACCANTCGSSIQSTSYPLFSGRLKGLNRSLSWGSYSGTLAGTYGKGKQCQGARFQPLGGVDGTLTNVSPAAMNFPRYCTHLNSCRVVPVSAVENKRSAESCSSAVSDSAETRSSSSDSLGQTEGQGSDSGKPEKSSNRVWRSRTGRARRGRRWISRDEQLALEHEAKQQDSSLAAMDRWRIQERVNAMRSTDSADLDDDTVFQSNIISLITSPNAVELTPAPVTEQRRRRPPVTDDGKYKPEASGRELLLQGFNWESHREPWYQVLGDKAESLSEAGFTLVWLPPPSQSVSDEGYMPGDYYNLNSKYGSLEELKLCLNKVHRAGLSALADIVINHRCAQRQDNNGVWNIYGGKMAWDQRAIVGDDPNFCGQGNHSTGTIFHAAPNIDHQQEFVRQDIKEWLHWLKNEVGYDGWRFDFTKGYGGQFVGEYVEETMPLFSVGEFWDTLSYSGGYLDYDQNPHRQRTVDWINATGGRSLAFDMTTKGILHAVIENNEYWRLSDPEGKPPGVLGWWPSKTCTFIENHDTGSTQGHWRFPDHGVEQGYAYILTHPGTPTVFWDHYFAPQWQPAIRRLMEIRRENGISCRSQVHILKADSGVYAAQIDDRVIVKLGPRDWSPGDSSWEMAGFGHHWCVWVLDKPSRDVMDTVLTASFHEDPASKLFTPPRILHQD</sequence>
<dbReference type="SMART" id="SM00642">
    <property type="entry name" value="Aamy"/>
    <property type="match status" value="1"/>
</dbReference>
<evidence type="ECO:0000259" key="9">
    <source>
        <dbReference type="SMART" id="SM00810"/>
    </source>
</evidence>
<dbReference type="Gene3D" id="3.20.20.80">
    <property type="entry name" value="Glycosidases"/>
    <property type="match status" value="1"/>
</dbReference>
<feature type="domain" description="Alpha-amylase C-terminal beta-sheet" evidence="9">
    <location>
        <begin position="638"/>
        <end position="696"/>
    </location>
</feature>
<evidence type="ECO:0000256" key="2">
    <source>
        <dbReference type="ARBA" id="ARBA00008061"/>
    </source>
</evidence>
<dbReference type="GO" id="GO:0005509">
    <property type="term" value="F:calcium ion binding"/>
    <property type="evidence" value="ECO:0007669"/>
    <property type="project" value="InterPro"/>
</dbReference>
<dbReference type="SUPFAM" id="SSF51445">
    <property type="entry name" value="(Trans)glycosidases"/>
    <property type="match status" value="1"/>
</dbReference>
<reference evidence="10" key="1">
    <citation type="submission" date="2014-05" db="EMBL/GenBank/DDBJ databases">
        <title>The transcriptome of the halophilic microalga Tetraselmis sp. GSL018 isolated from the Great Salt Lake, Utah.</title>
        <authorList>
            <person name="Jinkerson R.E."/>
            <person name="D'Adamo S."/>
            <person name="Posewitz M.C."/>
        </authorList>
    </citation>
    <scope>NUCLEOTIDE SEQUENCE</scope>
    <source>
        <strain evidence="10">GSL018</strain>
    </source>
</reference>
<evidence type="ECO:0000256" key="7">
    <source>
        <dbReference type="SAM" id="MobiDB-lite"/>
    </source>
</evidence>
<feature type="region of interest" description="Disordered" evidence="7">
    <location>
        <begin position="283"/>
        <end position="302"/>
    </location>
</feature>
<evidence type="ECO:0000256" key="5">
    <source>
        <dbReference type="ARBA" id="ARBA00023295"/>
    </source>
</evidence>
<dbReference type="Gene3D" id="2.60.40.1180">
    <property type="entry name" value="Golgi alpha-mannosidase II"/>
    <property type="match status" value="1"/>
</dbReference>
<accession>A0A061SCS5</accession>
<dbReference type="GO" id="GO:0005975">
    <property type="term" value="P:carbohydrate metabolic process"/>
    <property type="evidence" value="ECO:0007669"/>
    <property type="project" value="InterPro"/>
</dbReference>
<feature type="compositionally biased region" description="Basic residues" evidence="7">
    <location>
        <begin position="201"/>
        <end position="211"/>
    </location>
</feature>
<dbReference type="Pfam" id="PF07821">
    <property type="entry name" value="Alpha-amyl_C2"/>
    <property type="match status" value="1"/>
</dbReference>
<dbReference type="InterPro" id="IPR017853">
    <property type="entry name" value="GH"/>
</dbReference>
<feature type="region of interest" description="Disordered" evidence="7">
    <location>
        <begin position="158"/>
        <end position="211"/>
    </location>
</feature>
<evidence type="ECO:0000259" key="8">
    <source>
        <dbReference type="SMART" id="SM00642"/>
    </source>
</evidence>
<dbReference type="SUPFAM" id="SSF51011">
    <property type="entry name" value="Glycosyl hydrolase domain"/>
    <property type="match status" value="1"/>
</dbReference>
<dbReference type="PANTHER" id="PTHR43447">
    <property type="entry name" value="ALPHA-AMYLASE"/>
    <property type="match status" value="1"/>
</dbReference>
<dbReference type="CDD" id="cd11314">
    <property type="entry name" value="AmyAc_arch_bac_plant_AmyA"/>
    <property type="match status" value="1"/>
</dbReference>
<dbReference type="InterPro" id="IPR012850">
    <property type="entry name" value="A-amylase_bs_C"/>
</dbReference>
<keyword evidence="5" id="KW-0326">Glycosidase</keyword>
<name>A0A061SCS5_9CHLO</name>
<dbReference type="GO" id="GO:0004556">
    <property type="term" value="F:alpha-amylase activity"/>
    <property type="evidence" value="ECO:0007669"/>
    <property type="project" value="UniProtKB-EC"/>
</dbReference>
<feature type="compositionally biased region" description="Basic and acidic residues" evidence="7">
    <location>
        <begin position="293"/>
        <end position="302"/>
    </location>
</feature>
<evidence type="ECO:0000256" key="1">
    <source>
        <dbReference type="ARBA" id="ARBA00000548"/>
    </source>
</evidence>
<dbReference type="EC" id="3.2.1.1" evidence="3"/>
<evidence type="ECO:0000256" key="4">
    <source>
        <dbReference type="ARBA" id="ARBA00022801"/>
    </source>
</evidence>
<feature type="compositionally biased region" description="Polar residues" evidence="7">
    <location>
        <begin position="180"/>
        <end position="189"/>
    </location>
</feature>
<dbReference type="EMBL" id="GBEZ01004593">
    <property type="protein sequence ID" value="JAC80635.1"/>
    <property type="molecule type" value="Transcribed_RNA"/>
</dbReference>
<organism evidence="10">
    <name type="scientific">Tetraselmis sp. GSL018</name>
    <dbReference type="NCBI Taxonomy" id="582737"/>
    <lineage>
        <taxon>Eukaryota</taxon>
        <taxon>Viridiplantae</taxon>
        <taxon>Chlorophyta</taxon>
        <taxon>core chlorophytes</taxon>
        <taxon>Chlorodendrophyceae</taxon>
        <taxon>Chlorodendrales</taxon>
        <taxon>Chlorodendraceae</taxon>
        <taxon>Tetraselmis</taxon>
    </lineage>
</organism>
<feature type="domain" description="Glycosyl hydrolase family 13 catalytic" evidence="8">
    <location>
        <begin position="308"/>
        <end position="674"/>
    </location>
</feature>
<proteinExistence type="inferred from homology"/>
<dbReference type="AlphaFoldDB" id="A0A061SCS5"/>
<evidence type="ECO:0000256" key="3">
    <source>
        <dbReference type="ARBA" id="ARBA00012595"/>
    </source>
</evidence>
<comment type="catalytic activity">
    <reaction evidence="1">
        <text>Endohydrolysis of (1-&gt;4)-alpha-D-glucosidic linkages in polysaccharides containing three or more (1-&gt;4)-alpha-linked D-glucose units.</text>
        <dbReference type="EC" id="3.2.1.1"/>
    </reaction>
</comment>
<evidence type="ECO:0000256" key="6">
    <source>
        <dbReference type="ARBA" id="ARBA00030238"/>
    </source>
</evidence>
<protein>
    <recommendedName>
        <fullName evidence="3">alpha-amylase</fullName>
        <ecNumber evidence="3">3.2.1.1</ecNumber>
    </recommendedName>
    <alternativeName>
        <fullName evidence="6">1,4-alpha-D-glucan glucanohydrolase</fullName>
    </alternativeName>
</protein>
<feature type="compositionally biased region" description="Low complexity" evidence="7">
    <location>
        <begin position="160"/>
        <end position="179"/>
    </location>
</feature>
<evidence type="ECO:0000313" key="10">
    <source>
        <dbReference type="EMBL" id="JAC80635.1"/>
    </source>
</evidence>
<comment type="similarity">
    <text evidence="2">Belongs to the glycosyl hydrolase 13 family.</text>
</comment>
<dbReference type="Pfam" id="PF00128">
    <property type="entry name" value="Alpha-amylase"/>
    <property type="match status" value="1"/>
</dbReference>
<gene>
    <name evidence="10" type="ORF">TSPGSL018_9820</name>
</gene>
<dbReference type="InterPro" id="IPR006047">
    <property type="entry name" value="GH13_cat_dom"/>
</dbReference>
<dbReference type="InterPro" id="IPR013780">
    <property type="entry name" value="Glyco_hydro_b"/>
</dbReference>